<protein>
    <submittedName>
        <fullName evidence="1">Uncharacterized protein</fullName>
    </submittedName>
</protein>
<comment type="caution">
    <text evidence="1">The sequence shown here is derived from an EMBL/GenBank/DDBJ whole genome shotgun (WGS) entry which is preliminary data.</text>
</comment>
<dbReference type="Proteomes" id="UP001497535">
    <property type="component" value="Unassembled WGS sequence"/>
</dbReference>
<accession>A0ACB0ZM40</accession>
<name>A0ACB0ZM40_MELEN</name>
<proteinExistence type="predicted"/>
<keyword evidence="2" id="KW-1185">Reference proteome</keyword>
<evidence type="ECO:0000313" key="2">
    <source>
        <dbReference type="Proteomes" id="UP001497535"/>
    </source>
</evidence>
<gene>
    <name evidence="1" type="ORF">MENTE1834_LOCUS27316</name>
</gene>
<reference evidence="1" key="1">
    <citation type="submission" date="2023-11" db="EMBL/GenBank/DDBJ databases">
        <authorList>
            <person name="Poullet M."/>
        </authorList>
    </citation>
    <scope>NUCLEOTIDE SEQUENCE</scope>
    <source>
        <strain evidence="1">E1834</strain>
    </source>
</reference>
<sequence>MSFRKILEEFHKIFEEEFLIKILEKEKNEIIWDLEREKEFRQMESLNEKNENPGWTILTLGFPKYNSLININKSTAKIIKLINKLGFLF</sequence>
<dbReference type="EMBL" id="CAVMJV010000041">
    <property type="protein sequence ID" value="CAK5080160.1"/>
    <property type="molecule type" value="Genomic_DNA"/>
</dbReference>
<organism evidence="1 2">
    <name type="scientific">Meloidogyne enterolobii</name>
    <name type="common">Root-knot nematode worm</name>
    <name type="synonym">Meloidogyne mayaguensis</name>
    <dbReference type="NCBI Taxonomy" id="390850"/>
    <lineage>
        <taxon>Eukaryota</taxon>
        <taxon>Metazoa</taxon>
        <taxon>Ecdysozoa</taxon>
        <taxon>Nematoda</taxon>
        <taxon>Chromadorea</taxon>
        <taxon>Rhabditida</taxon>
        <taxon>Tylenchina</taxon>
        <taxon>Tylenchomorpha</taxon>
        <taxon>Tylenchoidea</taxon>
        <taxon>Meloidogynidae</taxon>
        <taxon>Meloidogyninae</taxon>
        <taxon>Meloidogyne</taxon>
    </lineage>
</organism>
<evidence type="ECO:0000313" key="1">
    <source>
        <dbReference type="EMBL" id="CAK5080160.1"/>
    </source>
</evidence>